<comment type="cofactor">
    <cofactor evidence="2">
        <name>a divalent metal cation</name>
        <dbReference type="ChEBI" id="CHEBI:60240"/>
    </cofactor>
</comment>
<evidence type="ECO:0000313" key="4">
    <source>
        <dbReference type="EMBL" id="HIU41811.1"/>
    </source>
</evidence>
<dbReference type="InterPro" id="IPR029052">
    <property type="entry name" value="Metallo-depent_PP-like"/>
</dbReference>
<sequence length="181" mass="20880">MKWMIASDIHGSAYYCRQMLAAFEREQVDRLLLLGDILYHGPRNDLPRDYDPKAVIAMLSPLQNSILSVRGNCDTEVDQMVLPFPILADYCLLASGKRMIFATHGHHFNQQNLPPLHPGDILLHGHTHVPKCVEEENYVYLNPGSVSIPKEESWHGYMTLEENRFLWKDLAGEIRMEYEMK</sequence>
<dbReference type="EMBL" id="DVMX01000092">
    <property type="protein sequence ID" value="HIU41811.1"/>
    <property type="molecule type" value="Genomic_DNA"/>
</dbReference>
<dbReference type="Gene3D" id="3.60.21.10">
    <property type="match status" value="1"/>
</dbReference>
<dbReference type="NCBIfam" id="TIGR00040">
    <property type="entry name" value="yfcE"/>
    <property type="match status" value="1"/>
</dbReference>
<evidence type="ECO:0000313" key="5">
    <source>
        <dbReference type="Proteomes" id="UP000824082"/>
    </source>
</evidence>
<dbReference type="GO" id="GO:0016787">
    <property type="term" value="F:hydrolase activity"/>
    <property type="evidence" value="ECO:0007669"/>
    <property type="project" value="UniProtKB-UniRule"/>
</dbReference>
<dbReference type="NCBIfam" id="NF006988">
    <property type="entry name" value="PRK09453.1"/>
    <property type="match status" value="1"/>
</dbReference>
<comment type="similarity">
    <text evidence="1 2">Belongs to the metallophosphoesterase superfamily. YfcE family.</text>
</comment>
<dbReference type="InterPro" id="IPR024654">
    <property type="entry name" value="Calcineurin-like_PHP_lpxH"/>
</dbReference>
<keyword evidence="4" id="KW-0378">Hydrolase</keyword>
<dbReference type="Proteomes" id="UP000824082">
    <property type="component" value="Unassembled WGS sequence"/>
</dbReference>
<comment type="caution">
    <text evidence="4">The sequence shown here is derived from an EMBL/GenBank/DDBJ whole genome shotgun (WGS) entry which is preliminary data.</text>
</comment>
<reference evidence="4" key="2">
    <citation type="journal article" date="2021" name="PeerJ">
        <title>Extensive microbial diversity within the chicken gut microbiome revealed by metagenomics and culture.</title>
        <authorList>
            <person name="Gilroy R."/>
            <person name="Ravi A."/>
            <person name="Getino M."/>
            <person name="Pursley I."/>
            <person name="Horton D.L."/>
            <person name="Alikhan N.F."/>
            <person name="Baker D."/>
            <person name="Gharbi K."/>
            <person name="Hall N."/>
            <person name="Watson M."/>
            <person name="Adriaenssens E.M."/>
            <person name="Foster-Nyarko E."/>
            <person name="Jarju S."/>
            <person name="Secka A."/>
            <person name="Antonio M."/>
            <person name="Oren A."/>
            <person name="Chaudhuri R.R."/>
            <person name="La Ragione R."/>
            <person name="Hildebrand F."/>
            <person name="Pallen M.J."/>
        </authorList>
    </citation>
    <scope>NUCLEOTIDE SEQUENCE</scope>
    <source>
        <strain evidence="4">4509</strain>
    </source>
</reference>
<dbReference type="SUPFAM" id="SSF56300">
    <property type="entry name" value="Metallo-dependent phosphatases"/>
    <property type="match status" value="1"/>
</dbReference>
<accession>A0A9D1ISB6</accession>
<dbReference type="GO" id="GO:0046872">
    <property type="term" value="F:metal ion binding"/>
    <property type="evidence" value="ECO:0007669"/>
    <property type="project" value="UniProtKB-KW"/>
</dbReference>
<dbReference type="Pfam" id="PF12850">
    <property type="entry name" value="Metallophos_2"/>
    <property type="match status" value="1"/>
</dbReference>
<gene>
    <name evidence="4" type="primary">yfcE</name>
    <name evidence="4" type="ORF">IAD19_04580</name>
</gene>
<evidence type="ECO:0000256" key="1">
    <source>
        <dbReference type="ARBA" id="ARBA00008950"/>
    </source>
</evidence>
<evidence type="ECO:0000256" key="2">
    <source>
        <dbReference type="RuleBase" id="RU362039"/>
    </source>
</evidence>
<dbReference type="AlphaFoldDB" id="A0A9D1ISB6"/>
<protein>
    <recommendedName>
        <fullName evidence="2">Phosphoesterase</fullName>
        <ecNumber evidence="2">3.1.4.-</ecNumber>
    </recommendedName>
</protein>
<name>A0A9D1ISB6_9FIRM</name>
<keyword evidence="2" id="KW-0479">Metal-binding</keyword>
<proteinExistence type="inferred from homology"/>
<reference evidence="4" key="1">
    <citation type="submission" date="2020-10" db="EMBL/GenBank/DDBJ databases">
        <authorList>
            <person name="Gilroy R."/>
        </authorList>
    </citation>
    <scope>NUCLEOTIDE SEQUENCE</scope>
    <source>
        <strain evidence="4">4509</strain>
    </source>
</reference>
<dbReference type="EC" id="3.1.4.-" evidence="2"/>
<feature type="domain" description="Calcineurin-like phosphoesterase" evidence="3">
    <location>
        <begin position="1"/>
        <end position="161"/>
    </location>
</feature>
<dbReference type="InterPro" id="IPR000979">
    <property type="entry name" value="Phosphodiesterase_MJ0936/Vps29"/>
</dbReference>
<dbReference type="PANTHER" id="PTHR11124">
    <property type="entry name" value="VACUOLAR SORTING PROTEIN VPS29"/>
    <property type="match status" value="1"/>
</dbReference>
<evidence type="ECO:0000259" key="3">
    <source>
        <dbReference type="Pfam" id="PF12850"/>
    </source>
</evidence>
<organism evidence="4 5">
    <name type="scientific">Candidatus Egerieicola faecale</name>
    <dbReference type="NCBI Taxonomy" id="2840774"/>
    <lineage>
        <taxon>Bacteria</taxon>
        <taxon>Bacillati</taxon>
        <taxon>Bacillota</taxon>
        <taxon>Clostridia</taxon>
        <taxon>Eubacteriales</taxon>
        <taxon>Oscillospiraceae</taxon>
        <taxon>Oscillospiraceae incertae sedis</taxon>
        <taxon>Candidatus Egerieicola</taxon>
    </lineage>
</organism>